<accession>A0A367KIS4</accession>
<dbReference type="GO" id="GO:0016272">
    <property type="term" value="C:prefoldin complex"/>
    <property type="evidence" value="ECO:0007669"/>
    <property type="project" value="InterPro"/>
</dbReference>
<dbReference type="Gene3D" id="1.10.287.370">
    <property type="match status" value="1"/>
</dbReference>
<dbReference type="EMBL" id="PJQM01001553">
    <property type="protein sequence ID" value="RCI02051.1"/>
    <property type="molecule type" value="Genomic_DNA"/>
</dbReference>
<gene>
    <name evidence="3" type="ORF">CU098_011912</name>
</gene>
<dbReference type="PANTHER" id="PTHR20903">
    <property type="entry name" value="PREFOLDIN SUBUNIT 1-RELATED"/>
    <property type="match status" value="1"/>
</dbReference>
<reference evidence="3 4" key="1">
    <citation type="journal article" date="2018" name="G3 (Bethesda)">
        <title>Phylogenetic and Phylogenomic Definition of Rhizopus Species.</title>
        <authorList>
            <person name="Gryganskyi A.P."/>
            <person name="Golan J."/>
            <person name="Dolatabadi S."/>
            <person name="Mondo S."/>
            <person name="Robb S."/>
            <person name="Idnurm A."/>
            <person name="Muszewska A."/>
            <person name="Steczkiewicz K."/>
            <person name="Masonjones S."/>
            <person name="Liao H.L."/>
            <person name="Gajdeczka M.T."/>
            <person name="Anike F."/>
            <person name="Vuek A."/>
            <person name="Anishchenko I.M."/>
            <person name="Voigt K."/>
            <person name="de Hoog G.S."/>
            <person name="Smith M.E."/>
            <person name="Heitman J."/>
            <person name="Vilgalys R."/>
            <person name="Stajich J.E."/>
        </authorList>
    </citation>
    <scope>NUCLEOTIDE SEQUENCE [LARGE SCALE GENOMIC DNA]</scope>
    <source>
        <strain evidence="3 4">LSU 92-RS-03</strain>
    </source>
</reference>
<evidence type="ECO:0008006" key="5">
    <source>
        <dbReference type="Google" id="ProtNLM"/>
    </source>
</evidence>
<dbReference type="OrthoDB" id="2015447at2759"/>
<proteinExistence type="inferred from homology"/>
<dbReference type="GO" id="GO:0051082">
    <property type="term" value="F:unfolded protein binding"/>
    <property type="evidence" value="ECO:0007669"/>
    <property type="project" value="InterPro"/>
</dbReference>
<dbReference type="Proteomes" id="UP000253551">
    <property type="component" value="Unassembled WGS sequence"/>
</dbReference>
<dbReference type="InterPro" id="IPR009053">
    <property type="entry name" value="Prefoldin"/>
</dbReference>
<name>A0A367KIS4_RHIST</name>
<dbReference type="GO" id="GO:0005737">
    <property type="term" value="C:cytoplasm"/>
    <property type="evidence" value="ECO:0007669"/>
    <property type="project" value="TreeGrafter"/>
</dbReference>
<comment type="caution">
    <text evidence="3">The sequence shown here is derived from an EMBL/GenBank/DDBJ whole genome shotgun (WGS) entry which is preliminary data.</text>
</comment>
<keyword evidence="4" id="KW-1185">Reference proteome</keyword>
<protein>
    <recommendedName>
        <fullName evidence="5">Prefoldin subunit 1</fullName>
    </recommendedName>
</protein>
<evidence type="ECO:0000313" key="4">
    <source>
        <dbReference type="Proteomes" id="UP000253551"/>
    </source>
</evidence>
<organism evidence="3 4">
    <name type="scientific">Rhizopus stolonifer</name>
    <name type="common">Rhizopus nigricans</name>
    <dbReference type="NCBI Taxonomy" id="4846"/>
    <lineage>
        <taxon>Eukaryota</taxon>
        <taxon>Fungi</taxon>
        <taxon>Fungi incertae sedis</taxon>
        <taxon>Mucoromycota</taxon>
        <taxon>Mucoromycotina</taxon>
        <taxon>Mucoromycetes</taxon>
        <taxon>Mucorales</taxon>
        <taxon>Mucorineae</taxon>
        <taxon>Rhizopodaceae</taxon>
        <taxon>Rhizopus</taxon>
    </lineage>
</organism>
<dbReference type="AlphaFoldDB" id="A0A367KIS4"/>
<comment type="similarity">
    <text evidence="1">Belongs to the prefoldin subunit beta family.</text>
</comment>
<dbReference type="GO" id="GO:0044183">
    <property type="term" value="F:protein folding chaperone"/>
    <property type="evidence" value="ECO:0007669"/>
    <property type="project" value="TreeGrafter"/>
</dbReference>
<dbReference type="CDD" id="cd23164">
    <property type="entry name" value="Prefoldin_1"/>
    <property type="match status" value="1"/>
</dbReference>
<dbReference type="SUPFAM" id="SSF46579">
    <property type="entry name" value="Prefoldin"/>
    <property type="match status" value="1"/>
</dbReference>
<dbReference type="Pfam" id="PF01920">
    <property type="entry name" value="Prefoldin_2"/>
    <property type="match status" value="1"/>
</dbReference>
<keyword evidence="2" id="KW-0143">Chaperone</keyword>
<sequence length="122" mass="14135">MSALSDEAIRKVFIELQANYVHSQQQVNTVKAQIQSKQRERKMAELTRRELDSLDPQTKTYKPVGKMFIQSPLSEMKQQYIDSISSTDENIKQLEKTQKYWERAASDAQGNLKDILQGPRTM</sequence>
<dbReference type="STRING" id="4846.A0A367KIS4"/>
<evidence type="ECO:0000256" key="2">
    <source>
        <dbReference type="ARBA" id="ARBA00023186"/>
    </source>
</evidence>
<evidence type="ECO:0000313" key="3">
    <source>
        <dbReference type="EMBL" id="RCI02051.1"/>
    </source>
</evidence>
<evidence type="ECO:0000256" key="1">
    <source>
        <dbReference type="ARBA" id="ARBA00008045"/>
    </source>
</evidence>
<dbReference type="InterPro" id="IPR002777">
    <property type="entry name" value="PFD_beta-like"/>
</dbReference>
<dbReference type="PANTHER" id="PTHR20903:SF0">
    <property type="entry name" value="PREFOLDIN SUBUNIT 1"/>
    <property type="match status" value="1"/>
</dbReference>